<evidence type="ECO:0000313" key="16">
    <source>
        <dbReference type="EMBL" id="ANO53098.1"/>
    </source>
</evidence>
<organism evidence="16 17">
    <name type="scientific">Woeseia oceani</name>
    <dbReference type="NCBI Taxonomy" id="1548547"/>
    <lineage>
        <taxon>Bacteria</taxon>
        <taxon>Pseudomonadati</taxon>
        <taxon>Pseudomonadota</taxon>
        <taxon>Gammaproteobacteria</taxon>
        <taxon>Woeseiales</taxon>
        <taxon>Woeseiaceae</taxon>
        <taxon>Woeseia</taxon>
    </lineage>
</organism>
<evidence type="ECO:0000256" key="6">
    <source>
        <dbReference type="ARBA" id="ARBA00050652"/>
    </source>
</evidence>
<evidence type="ECO:0000256" key="1">
    <source>
        <dbReference type="ARBA" id="ARBA00004496"/>
    </source>
</evidence>
<name>A0A193LL06_9GAMM</name>
<dbReference type="GO" id="GO:0008914">
    <property type="term" value="F:leucyl-tRNA--protein transferase activity"/>
    <property type="evidence" value="ECO:0007669"/>
    <property type="project" value="UniProtKB-UniRule"/>
</dbReference>
<evidence type="ECO:0000256" key="13">
    <source>
        <dbReference type="ARBA" id="ARBA00077165"/>
    </source>
</evidence>
<dbReference type="InterPro" id="IPR004616">
    <property type="entry name" value="Leu/Phe-tRNA_Trfase"/>
</dbReference>
<keyword evidence="2 15" id="KW-0963">Cytoplasm</keyword>
<dbReference type="InterPro" id="IPR042221">
    <property type="entry name" value="Leu/Phe-tRNA_Trfase_N"/>
</dbReference>
<dbReference type="HAMAP" id="MF_00688">
    <property type="entry name" value="Leu_Phe_trans"/>
    <property type="match status" value="1"/>
</dbReference>
<comment type="catalytic activity">
    <reaction evidence="5 15">
        <text>L-phenylalanyl-tRNA(Phe) + an N-terminal L-alpha-aminoacyl-[protein] = an N-terminal L-phenylalanyl-L-alpha-aminoacyl-[protein] + tRNA(Phe)</text>
        <dbReference type="Rhea" id="RHEA:43632"/>
        <dbReference type="Rhea" id="RHEA-COMP:9668"/>
        <dbReference type="Rhea" id="RHEA-COMP:9699"/>
        <dbReference type="Rhea" id="RHEA-COMP:10636"/>
        <dbReference type="Rhea" id="RHEA-COMP:10637"/>
        <dbReference type="ChEBI" id="CHEBI:78442"/>
        <dbReference type="ChEBI" id="CHEBI:78531"/>
        <dbReference type="ChEBI" id="CHEBI:78597"/>
        <dbReference type="ChEBI" id="CHEBI:83561"/>
        <dbReference type="EC" id="2.3.2.6"/>
    </reaction>
</comment>
<evidence type="ECO:0000256" key="14">
    <source>
        <dbReference type="ARBA" id="ARBA00083640"/>
    </source>
</evidence>
<comment type="similarity">
    <text evidence="9 15">Belongs to the L/F-transferase family.</text>
</comment>
<dbReference type="EMBL" id="CP016268">
    <property type="protein sequence ID" value="ANO53098.1"/>
    <property type="molecule type" value="Genomic_DNA"/>
</dbReference>
<dbReference type="Proteomes" id="UP000092695">
    <property type="component" value="Chromosome"/>
</dbReference>
<evidence type="ECO:0000313" key="17">
    <source>
        <dbReference type="Proteomes" id="UP000092695"/>
    </source>
</evidence>
<keyword evidence="3 15" id="KW-0808">Transferase</keyword>
<dbReference type="Gene3D" id="3.30.70.3550">
    <property type="entry name" value="Leucyl/phenylalanyl-tRNA-protein transferase, N-terminal domain"/>
    <property type="match status" value="1"/>
</dbReference>
<comment type="function">
    <text evidence="8 15">Functions in the N-end rule pathway of protein degradation where it conjugates Leu, Phe and, less efficiently, Met from aminoacyl-tRNAs to the N-termini of proteins containing an N-terminal arginine or lysine.</text>
</comment>
<dbReference type="KEGG" id="woc:BA177_08210"/>
<reference evidence="16 17" key="1">
    <citation type="submission" date="2016-06" db="EMBL/GenBank/DDBJ databases">
        <title>Complete genome sequence of a deep-branching marine Gamma Proteobacterium Woeseia oceani type strain XK5.</title>
        <authorList>
            <person name="Mu D."/>
            <person name="Du Z."/>
        </authorList>
    </citation>
    <scope>NUCLEOTIDE SEQUENCE [LARGE SCALE GENOMIC DNA]</scope>
    <source>
        <strain evidence="16 17">XK5</strain>
    </source>
</reference>
<comment type="catalytic activity">
    <reaction evidence="7 15">
        <text>N-terminal L-lysyl-[protein] + L-leucyl-tRNA(Leu) = N-terminal L-leucyl-L-lysyl-[protein] + tRNA(Leu) + H(+)</text>
        <dbReference type="Rhea" id="RHEA:12340"/>
        <dbReference type="Rhea" id="RHEA-COMP:9613"/>
        <dbReference type="Rhea" id="RHEA-COMP:9622"/>
        <dbReference type="Rhea" id="RHEA-COMP:12670"/>
        <dbReference type="Rhea" id="RHEA-COMP:12671"/>
        <dbReference type="ChEBI" id="CHEBI:15378"/>
        <dbReference type="ChEBI" id="CHEBI:65249"/>
        <dbReference type="ChEBI" id="CHEBI:78442"/>
        <dbReference type="ChEBI" id="CHEBI:78494"/>
        <dbReference type="ChEBI" id="CHEBI:133043"/>
        <dbReference type="EC" id="2.3.2.6"/>
    </reaction>
</comment>
<dbReference type="InterPro" id="IPR016181">
    <property type="entry name" value="Acyl_CoA_acyltransferase"/>
</dbReference>
<dbReference type="FunFam" id="3.30.70.3550:FF:000001">
    <property type="entry name" value="Leucyl/phenylalanyl-tRNA--protein transferase"/>
    <property type="match status" value="1"/>
</dbReference>
<dbReference type="NCBIfam" id="TIGR00667">
    <property type="entry name" value="aat"/>
    <property type="match status" value="1"/>
</dbReference>
<evidence type="ECO:0000256" key="5">
    <source>
        <dbReference type="ARBA" id="ARBA00050607"/>
    </source>
</evidence>
<evidence type="ECO:0000256" key="10">
    <source>
        <dbReference type="ARBA" id="ARBA00066767"/>
    </source>
</evidence>
<evidence type="ECO:0000256" key="12">
    <source>
        <dbReference type="ARBA" id="ARBA00077136"/>
    </source>
</evidence>
<dbReference type="Gene3D" id="3.40.630.70">
    <property type="entry name" value="Leucyl/phenylalanyl-tRNA-protein transferase, C-terminal domain"/>
    <property type="match status" value="1"/>
</dbReference>
<comment type="catalytic activity">
    <reaction evidence="6 15">
        <text>N-terminal L-arginyl-[protein] + L-leucyl-tRNA(Leu) = N-terminal L-leucyl-L-arginyl-[protein] + tRNA(Leu) + H(+)</text>
        <dbReference type="Rhea" id="RHEA:50416"/>
        <dbReference type="Rhea" id="RHEA-COMP:9613"/>
        <dbReference type="Rhea" id="RHEA-COMP:9622"/>
        <dbReference type="Rhea" id="RHEA-COMP:12672"/>
        <dbReference type="Rhea" id="RHEA-COMP:12673"/>
        <dbReference type="ChEBI" id="CHEBI:15378"/>
        <dbReference type="ChEBI" id="CHEBI:64719"/>
        <dbReference type="ChEBI" id="CHEBI:78442"/>
        <dbReference type="ChEBI" id="CHEBI:78494"/>
        <dbReference type="ChEBI" id="CHEBI:133044"/>
        <dbReference type="EC" id="2.3.2.6"/>
    </reaction>
</comment>
<dbReference type="OrthoDB" id="9790282at2"/>
<dbReference type="GO" id="GO:0005737">
    <property type="term" value="C:cytoplasm"/>
    <property type="evidence" value="ECO:0007669"/>
    <property type="project" value="UniProtKB-SubCell"/>
</dbReference>
<dbReference type="SUPFAM" id="SSF55729">
    <property type="entry name" value="Acyl-CoA N-acyltransferases (Nat)"/>
    <property type="match status" value="1"/>
</dbReference>
<evidence type="ECO:0000256" key="9">
    <source>
        <dbReference type="ARBA" id="ARBA00061535"/>
    </source>
</evidence>
<protein>
    <recommendedName>
        <fullName evidence="11 15">Leucyl/phenylalanyl-tRNA--protein transferase</fullName>
        <ecNumber evidence="10 15">2.3.2.6</ecNumber>
    </recommendedName>
    <alternativeName>
        <fullName evidence="12 15">L/F-transferase</fullName>
    </alternativeName>
    <alternativeName>
        <fullName evidence="13 15">Leucyltransferase</fullName>
    </alternativeName>
    <alternativeName>
        <fullName evidence="14 15">Phenyalanyltransferase</fullName>
    </alternativeName>
</protein>
<evidence type="ECO:0000256" key="8">
    <source>
        <dbReference type="ARBA" id="ARBA00054043"/>
    </source>
</evidence>
<evidence type="ECO:0000256" key="15">
    <source>
        <dbReference type="HAMAP-Rule" id="MF_00688"/>
    </source>
</evidence>
<dbReference type="GO" id="GO:0030163">
    <property type="term" value="P:protein catabolic process"/>
    <property type="evidence" value="ECO:0007669"/>
    <property type="project" value="UniProtKB-UniRule"/>
</dbReference>
<dbReference type="FunFam" id="3.40.630.70:FF:000001">
    <property type="entry name" value="Leucyl/phenylalanyl-tRNA--protein transferase"/>
    <property type="match status" value="1"/>
</dbReference>
<accession>A0A193LL06</accession>
<gene>
    <name evidence="15" type="primary">aat</name>
    <name evidence="16" type="ORF">BA177_08210</name>
</gene>
<dbReference type="Pfam" id="PF03588">
    <property type="entry name" value="Leu_Phe_trans"/>
    <property type="match status" value="1"/>
</dbReference>
<dbReference type="EC" id="2.3.2.6" evidence="10 15"/>
<sequence length="239" mass="26704">MRWLAADDPVDAFPDIESACKEPDGLLAAGGDLSGERILYAYRHGIFPWYDEQQPILWWSPDPRCILRPGNYHVARRFRRWLQTCPFEIRFNSAFADVVAGCAGQRMGQRGTWITEDMALAYQALHDMGWAHSVEVWNGAALVGGIYGLAIGRVFFGESMFSRESNASKVAMLTLCRELERRAFAVIDCQVVSRHLLTLGAETVARREFRALLDVACEPRTALDALPNTPIAATDLISP</sequence>
<dbReference type="PANTHER" id="PTHR30098:SF2">
    <property type="entry name" value="LEUCYL_PHENYLALANYL-TRNA--PROTEIN TRANSFERASE"/>
    <property type="match status" value="1"/>
</dbReference>
<dbReference type="STRING" id="1548547.BA177_08210"/>
<dbReference type="PANTHER" id="PTHR30098">
    <property type="entry name" value="LEUCYL/PHENYLALANYL-TRNA--PROTEIN TRANSFERASE"/>
    <property type="match status" value="1"/>
</dbReference>
<evidence type="ECO:0000256" key="2">
    <source>
        <dbReference type="ARBA" id="ARBA00022490"/>
    </source>
</evidence>
<evidence type="ECO:0000256" key="3">
    <source>
        <dbReference type="ARBA" id="ARBA00022679"/>
    </source>
</evidence>
<evidence type="ECO:0000256" key="11">
    <source>
        <dbReference type="ARBA" id="ARBA00074372"/>
    </source>
</evidence>
<evidence type="ECO:0000256" key="7">
    <source>
        <dbReference type="ARBA" id="ARBA00051538"/>
    </source>
</evidence>
<dbReference type="AlphaFoldDB" id="A0A193LL06"/>
<keyword evidence="4 15" id="KW-0012">Acyltransferase</keyword>
<comment type="subcellular location">
    <subcellularLocation>
        <location evidence="1 15">Cytoplasm</location>
    </subcellularLocation>
</comment>
<proteinExistence type="inferred from homology"/>
<keyword evidence="17" id="KW-1185">Reference proteome</keyword>
<dbReference type="InterPro" id="IPR042203">
    <property type="entry name" value="Leu/Phe-tRNA_Trfase_C"/>
</dbReference>
<evidence type="ECO:0000256" key="4">
    <source>
        <dbReference type="ARBA" id="ARBA00023315"/>
    </source>
</evidence>